<dbReference type="InterPro" id="IPR012912">
    <property type="entry name" value="Plasmid_pRiA4b_Orf3-like"/>
</dbReference>
<protein>
    <recommendedName>
        <fullName evidence="1">Plasmid pRiA4b Orf3-like domain-containing protein</fullName>
    </recommendedName>
</protein>
<reference evidence="2 3" key="1">
    <citation type="submission" date="2018-06" db="EMBL/GenBank/DDBJ databases">
        <title>Sphaerisporangium craniellae sp. nov., isolated from a marine sponge in the South China Sea.</title>
        <authorList>
            <person name="Li L."/>
        </authorList>
    </citation>
    <scope>NUCLEOTIDE SEQUENCE [LARGE SCALE GENOMIC DNA]</scope>
    <source>
        <strain evidence="2 3">CCTCC AA 208026</strain>
    </source>
</reference>
<dbReference type="RefSeq" id="WP_114034103.1">
    <property type="nucleotide sequence ID" value="NZ_QOIL01000046.1"/>
</dbReference>
<sequence length="220" mass="24638">MSRRRQDFSWWSVRVELLSGGSAGELWPCPGRVFAVSPAHTFHTFAEAIDDAFARWDRSHLHQFTLPKLGKTVTEFRYADDADPARELDADELRLGDVLGLDEEFGYTFDLGDNWRHRCTVGPEEIDPEQVLGMVPDRPLPCWGWGVIPDPYGRLFDGDDGETPIPGPPRQPWPWPNAPEPAIVTEHCPGQYTRTYTSGTFIGGLRGPDGPEHVQVARSG</sequence>
<feature type="domain" description="Plasmid pRiA4b Orf3-like" evidence="1">
    <location>
        <begin position="32"/>
        <end position="121"/>
    </location>
</feature>
<dbReference type="Gene3D" id="3.10.290.30">
    <property type="entry name" value="MM3350-like"/>
    <property type="match status" value="1"/>
</dbReference>
<dbReference type="Pfam" id="PF07929">
    <property type="entry name" value="PRiA4_ORF3"/>
    <property type="match status" value="1"/>
</dbReference>
<organism evidence="2 3">
    <name type="scientific">Sphaerisporangium album</name>
    <dbReference type="NCBI Taxonomy" id="509200"/>
    <lineage>
        <taxon>Bacteria</taxon>
        <taxon>Bacillati</taxon>
        <taxon>Actinomycetota</taxon>
        <taxon>Actinomycetes</taxon>
        <taxon>Streptosporangiales</taxon>
        <taxon>Streptosporangiaceae</taxon>
        <taxon>Sphaerisporangium</taxon>
    </lineage>
</organism>
<name>A0A367EI37_9ACTN</name>
<keyword evidence="3" id="KW-1185">Reference proteome</keyword>
<proteinExistence type="predicted"/>
<evidence type="ECO:0000259" key="1">
    <source>
        <dbReference type="Pfam" id="PF07929"/>
    </source>
</evidence>
<dbReference type="SUPFAM" id="SSF159941">
    <property type="entry name" value="MM3350-like"/>
    <property type="match status" value="1"/>
</dbReference>
<dbReference type="AlphaFoldDB" id="A0A367EI37"/>
<evidence type="ECO:0000313" key="3">
    <source>
        <dbReference type="Proteomes" id="UP000253094"/>
    </source>
</evidence>
<dbReference type="Proteomes" id="UP000253094">
    <property type="component" value="Unassembled WGS sequence"/>
</dbReference>
<dbReference type="InterPro" id="IPR024047">
    <property type="entry name" value="MM3350-like_sf"/>
</dbReference>
<evidence type="ECO:0000313" key="2">
    <source>
        <dbReference type="EMBL" id="RCG16860.1"/>
    </source>
</evidence>
<dbReference type="OrthoDB" id="9798157at2"/>
<comment type="caution">
    <text evidence="2">The sequence shown here is derived from an EMBL/GenBank/DDBJ whole genome shotgun (WGS) entry which is preliminary data.</text>
</comment>
<accession>A0A367EI37</accession>
<dbReference type="EMBL" id="QOIL01000046">
    <property type="protein sequence ID" value="RCG16860.1"/>
    <property type="molecule type" value="Genomic_DNA"/>
</dbReference>
<gene>
    <name evidence="2" type="ORF">DQ384_39990</name>
</gene>